<dbReference type="AlphaFoldDB" id="A0A6B9F578"/>
<dbReference type="InterPro" id="IPR007050">
    <property type="entry name" value="HTH_bacterioopsin"/>
</dbReference>
<proteinExistence type="predicted"/>
<evidence type="ECO:0000259" key="3">
    <source>
        <dbReference type="Pfam" id="PF04967"/>
    </source>
</evidence>
<organism evidence="5 6">
    <name type="scientific">Haloplanus rallus</name>
    <dbReference type="NCBI Taxonomy" id="1816183"/>
    <lineage>
        <taxon>Archaea</taxon>
        <taxon>Methanobacteriati</taxon>
        <taxon>Methanobacteriota</taxon>
        <taxon>Stenosarchaea group</taxon>
        <taxon>Halobacteria</taxon>
        <taxon>Halobacteriales</taxon>
        <taxon>Haloferacaceae</taxon>
        <taxon>Haloplanus</taxon>
    </lineage>
</organism>
<dbReference type="KEGG" id="hra:EI982_12955"/>
<feature type="domain" description="Bacterioopsin transcriptional activator GAF and HTH associated" evidence="4">
    <location>
        <begin position="56"/>
        <end position="184"/>
    </location>
</feature>
<dbReference type="Pfam" id="PF15915">
    <property type="entry name" value="BAT"/>
    <property type="match status" value="1"/>
</dbReference>
<accession>A0A6B9F578</accession>
<evidence type="ECO:0000259" key="4">
    <source>
        <dbReference type="Pfam" id="PF15915"/>
    </source>
</evidence>
<sequence>MPRALKIPAVRRGRARVPAASTFITIDPSPNETWLTKHTCYDPPSATPLRSMAVIVELRIPTHQFELGRRIPTRSGGPTELERVNGVEDGSAPVFSLSDLADGRLDGRDQFADAEGYRFELVDVSEDCSLRLVSWDPEVDPFFGLLAEHGGSIRRGTGTPEAWTFEAEFPSHDDFSTFRSGAEDLDTPVEIERVYNPTAGTGAWYGLTPRQRRTLELAVERGYYDIPRRCTTLELADDLGISDQAVTERLRRGIVTFVTNALLPEDE</sequence>
<gene>
    <name evidence="5" type="ORF">EI982_12955</name>
</gene>
<dbReference type="EMBL" id="CP034345">
    <property type="protein sequence ID" value="QGX95636.1"/>
    <property type="molecule type" value="Genomic_DNA"/>
</dbReference>
<feature type="domain" description="HTH bat-type" evidence="3">
    <location>
        <begin position="207"/>
        <end position="252"/>
    </location>
</feature>
<evidence type="ECO:0000313" key="5">
    <source>
        <dbReference type="EMBL" id="QGX95636.1"/>
    </source>
</evidence>
<dbReference type="Pfam" id="PF04967">
    <property type="entry name" value="HTH_10"/>
    <property type="match status" value="1"/>
</dbReference>
<protein>
    <submittedName>
        <fullName evidence="5">Helix-turn-helix domain-containing protein</fullName>
    </submittedName>
</protein>
<keyword evidence="1" id="KW-0805">Transcription regulation</keyword>
<dbReference type="PANTHER" id="PTHR34236">
    <property type="entry name" value="DIMETHYL SULFOXIDE REDUCTASE TRANSCRIPTIONAL ACTIVATOR"/>
    <property type="match status" value="1"/>
</dbReference>
<keyword evidence="2" id="KW-0804">Transcription</keyword>
<evidence type="ECO:0000256" key="1">
    <source>
        <dbReference type="ARBA" id="ARBA00023015"/>
    </source>
</evidence>
<keyword evidence="6" id="KW-1185">Reference proteome</keyword>
<dbReference type="InterPro" id="IPR031803">
    <property type="entry name" value="BAT_GAF/HTH-assoc"/>
</dbReference>
<name>A0A6B9F578_9EURY</name>
<evidence type="ECO:0000313" key="6">
    <source>
        <dbReference type="Proteomes" id="UP000428325"/>
    </source>
</evidence>
<dbReference type="Proteomes" id="UP000428325">
    <property type="component" value="Chromosome"/>
</dbReference>
<dbReference type="PANTHER" id="PTHR34236:SF1">
    <property type="entry name" value="DIMETHYL SULFOXIDE REDUCTASE TRANSCRIPTIONAL ACTIVATOR"/>
    <property type="match status" value="1"/>
</dbReference>
<reference evidence="5 6" key="1">
    <citation type="submission" date="2018-12" db="EMBL/GenBank/DDBJ databases">
        <title>Complete genome sequence of Haloplanus rallus MBLA0036.</title>
        <authorList>
            <person name="Nam Y.-d."/>
            <person name="Kang J."/>
            <person name="Chung W.-H."/>
            <person name="Park Y.S."/>
        </authorList>
    </citation>
    <scope>NUCLEOTIDE SEQUENCE [LARGE SCALE GENOMIC DNA]</scope>
    <source>
        <strain evidence="5 6">MBLA0036</strain>
    </source>
</reference>
<evidence type="ECO:0000256" key="2">
    <source>
        <dbReference type="ARBA" id="ARBA00023163"/>
    </source>
</evidence>